<name>A0A9J6FR58_HAELO</name>
<dbReference type="OrthoDB" id="6498742at2759"/>
<dbReference type="EMBL" id="JABSTR010000003">
    <property type="protein sequence ID" value="KAH9365589.1"/>
    <property type="molecule type" value="Genomic_DNA"/>
</dbReference>
<comment type="caution">
    <text evidence="1">The sequence shown here is derived from an EMBL/GenBank/DDBJ whole genome shotgun (WGS) entry which is preliminary data.</text>
</comment>
<organism evidence="1 2">
    <name type="scientific">Haemaphysalis longicornis</name>
    <name type="common">Bush tick</name>
    <dbReference type="NCBI Taxonomy" id="44386"/>
    <lineage>
        <taxon>Eukaryota</taxon>
        <taxon>Metazoa</taxon>
        <taxon>Ecdysozoa</taxon>
        <taxon>Arthropoda</taxon>
        <taxon>Chelicerata</taxon>
        <taxon>Arachnida</taxon>
        <taxon>Acari</taxon>
        <taxon>Parasitiformes</taxon>
        <taxon>Ixodida</taxon>
        <taxon>Ixodoidea</taxon>
        <taxon>Ixodidae</taxon>
        <taxon>Haemaphysalinae</taxon>
        <taxon>Haemaphysalis</taxon>
    </lineage>
</organism>
<dbReference type="VEuPathDB" id="VectorBase:HLOH_056472"/>
<keyword evidence="2" id="KW-1185">Reference proteome</keyword>
<sequence length="176" mass="20252">MESAGVVVSVSANGSSSVHDVDKLDPIMLVGYCERWEDIRDTALWRACLESHYALNTHHQQNELWHYKDDEKEKQRECHKALPELLCDKSSRCLQKELNGIVSSKMWSVSRNSTWVCPKNGSTAHAPWRSRWQMQQPDWTYEAMLHNLVFHKIANSTKSGKINVGKIPNEILCQCE</sequence>
<dbReference type="AlphaFoldDB" id="A0A9J6FR58"/>
<evidence type="ECO:0000313" key="2">
    <source>
        <dbReference type="Proteomes" id="UP000821853"/>
    </source>
</evidence>
<gene>
    <name evidence="1" type="ORF">HPB48_009203</name>
</gene>
<proteinExistence type="predicted"/>
<accession>A0A9J6FR58</accession>
<dbReference type="Proteomes" id="UP000821853">
    <property type="component" value="Unassembled WGS sequence"/>
</dbReference>
<reference evidence="1 2" key="1">
    <citation type="journal article" date="2020" name="Cell">
        <title>Large-Scale Comparative Analyses of Tick Genomes Elucidate Their Genetic Diversity and Vector Capacities.</title>
        <authorList>
            <consortium name="Tick Genome and Microbiome Consortium (TIGMIC)"/>
            <person name="Jia N."/>
            <person name="Wang J."/>
            <person name="Shi W."/>
            <person name="Du L."/>
            <person name="Sun Y."/>
            <person name="Zhan W."/>
            <person name="Jiang J.F."/>
            <person name="Wang Q."/>
            <person name="Zhang B."/>
            <person name="Ji P."/>
            <person name="Bell-Sakyi L."/>
            <person name="Cui X.M."/>
            <person name="Yuan T.T."/>
            <person name="Jiang B.G."/>
            <person name="Yang W.F."/>
            <person name="Lam T.T."/>
            <person name="Chang Q.C."/>
            <person name="Ding S.J."/>
            <person name="Wang X.J."/>
            <person name="Zhu J.G."/>
            <person name="Ruan X.D."/>
            <person name="Zhao L."/>
            <person name="Wei J.T."/>
            <person name="Ye R.Z."/>
            <person name="Que T.C."/>
            <person name="Du C.H."/>
            <person name="Zhou Y.H."/>
            <person name="Cheng J.X."/>
            <person name="Dai P.F."/>
            <person name="Guo W.B."/>
            <person name="Han X.H."/>
            <person name="Huang E.J."/>
            <person name="Li L.F."/>
            <person name="Wei W."/>
            <person name="Gao Y.C."/>
            <person name="Liu J.Z."/>
            <person name="Shao H.Z."/>
            <person name="Wang X."/>
            <person name="Wang C.C."/>
            <person name="Yang T.C."/>
            <person name="Huo Q.B."/>
            <person name="Li W."/>
            <person name="Chen H.Y."/>
            <person name="Chen S.E."/>
            <person name="Zhou L.G."/>
            <person name="Ni X.B."/>
            <person name="Tian J.H."/>
            <person name="Sheng Y."/>
            <person name="Liu T."/>
            <person name="Pan Y.S."/>
            <person name="Xia L.Y."/>
            <person name="Li J."/>
            <person name="Zhao F."/>
            <person name="Cao W.C."/>
        </authorList>
    </citation>
    <scope>NUCLEOTIDE SEQUENCE [LARGE SCALE GENOMIC DNA]</scope>
    <source>
        <strain evidence="1">HaeL-2018</strain>
    </source>
</reference>
<evidence type="ECO:0000313" key="1">
    <source>
        <dbReference type="EMBL" id="KAH9365589.1"/>
    </source>
</evidence>
<protein>
    <submittedName>
        <fullName evidence="1">Uncharacterized protein</fullName>
    </submittedName>
</protein>